<dbReference type="EMBL" id="JARBHB010000011">
    <property type="protein sequence ID" value="KAJ8872375.1"/>
    <property type="molecule type" value="Genomic_DNA"/>
</dbReference>
<dbReference type="InterPro" id="IPR013087">
    <property type="entry name" value="Znf_C2H2_type"/>
</dbReference>
<keyword evidence="2" id="KW-0479">Metal-binding</keyword>
<evidence type="ECO:0000259" key="9">
    <source>
        <dbReference type="PROSITE" id="PS50157"/>
    </source>
</evidence>
<evidence type="ECO:0000256" key="2">
    <source>
        <dbReference type="ARBA" id="ARBA00022723"/>
    </source>
</evidence>
<keyword evidence="4 7" id="KW-0863">Zinc-finger</keyword>
<evidence type="ECO:0000256" key="1">
    <source>
        <dbReference type="ARBA" id="ARBA00004123"/>
    </source>
</evidence>
<dbReference type="PROSITE" id="PS50157">
    <property type="entry name" value="ZINC_FINGER_C2H2_2"/>
    <property type="match status" value="6"/>
</dbReference>
<reference evidence="10 11" key="1">
    <citation type="submission" date="2023-02" db="EMBL/GenBank/DDBJ databases">
        <title>LHISI_Scaffold_Assembly.</title>
        <authorList>
            <person name="Stuart O.P."/>
            <person name="Cleave R."/>
            <person name="Magrath M.J.L."/>
            <person name="Mikheyev A.S."/>
        </authorList>
    </citation>
    <scope>NUCLEOTIDE SEQUENCE [LARGE SCALE GENOMIC DNA]</scope>
    <source>
        <strain evidence="10">Daus_M_001</strain>
        <tissue evidence="10">Leg muscle</tissue>
    </source>
</reference>
<protein>
    <recommendedName>
        <fullName evidence="9">C2H2-type domain-containing protein</fullName>
    </recommendedName>
</protein>
<feature type="domain" description="C2H2-type" evidence="9">
    <location>
        <begin position="345"/>
        <end position="372"/>
    </location>
</feature>
<dbReference type="InterPro" id="IPR036236">
    <property type="entry name" value="Znf_C2H2_sf"/>
</dbReference>
<keyword evidence="8" id="KW-0732">Signal</keyword>
<evidence type="ECO:0000256" key="5">
    <source>
        <dbReference type="ARBA" id="ARBA00022833"/>
    </source>
</evidence>
<keyword evidence="11" id="KW-1185">Reference proteome</keyword>
<dbReference type="PROSITE" id="PS00028">
    <property type="entry name" value="ZINC_FINGER_C2H2_1"/>
    <property type="match status" value="5"/>
</dbReference>
<evidence type="ECO:0000256" key="3">
    <source>
        <dbReference type="ARBA" id="ARBA00022737"/>
    </source>
</evidence>
<keyword evidence="5" id="KW-0862">Zinc</keyword>
<evidence type="ECO:0000256" key="8">
    <source>
        <dbReference type="SAM" id="SignalP"/>
    </source>
</evidence>
<feature type="domain" description="C2H2-type" evidence="9">
    <location>
        <begin position="401"/>
        <end position="420"/>
    </location>
</feature>
<feature type="signal peptide" evidence="8">
    <location>
        <begin position="1"/>
        <end position="20"/>
    </location>
</feature>
<comment type="subcellular location">
    <subcellularLocation>
        <location evidence="1">Nucleus</location>
    </subcellularLocation>
</comment>
<feature type="domain" description="C2H2-type" evidence="9">
    <location>
        <begin position="289"/>
        <end position="316"/>
    </location>
</feature>
<feature type="domain" description="C2H2-type" evidence="9">
    <location>
        <begin position="419"/>
        <end position="442"/>
    </location>
</feature>
<evidence type="ECO:0000256" key="4">
    <source>
        <dbReference type="ARBA" id="ARBA00022771"/>
    </source>
</evidence>
<dbReference type="Proteomes" id="UP001159363">
    <property type="component" value="Chromosome 10"/>
</dbReference>
<evidence type="ECO:0000256" key="7">
    <source>
        <dbReference type="PROSITE-ProRule" id="PRU00042"/>
    </source>
</evidence>
<keyword evidence="3" id="KW-0677">Repeat</keyword>
<accession>A0ABQ9GK22</accession>
<feature type="domain" description="C2H2-type" evidence="9">
    <location>
        <begin position="373"/>
        <end position="400"/>
    </location>
</feature>
<sequence length="491" mass="56012">MQRCLGIQNLFSFLVTAIAAIDINKQVITIYGTDILAINCRDILELGQRLNTEKPQVVFEAGKSFRIFAAHELVIGGYNTTASITMRVEGGRKWIGNISDISIGGIISMQGTYANWLHGKPLMTEQVVVHHLVLKPFAYSARTECCSHVRDVTMDSWSAIPTRGRGMAANTLLCVRTGRAPRSSAVWPGVAVCCCRSGLDPWAGQLSFSRYKITLAGGGQPATTTAAVTGPGTPCWKYKMILFLQSQWLLPNLIQNVKNQFPCPLGANILASEINRNYHLLTHTRETVFRCRQCDKTYLNERQLAEHFKIHNFIKKLNCDICGKLFFRECNLANHKKIHTGECPFCCEMCGKIYTRKTTLTRHSNYHTGKHPYTCDHCDKSFHRKGKLLHHIRFHTGERPFRCDFCSASFTRKTYLNNHKCEFCGKSFTQKSSLEDHLKLHAFFYLKYLLVYIKIRTGKRSFACKMFNKYFAQSSNLNAYFRHYHEKYCSS</sequence>
<organism evidence="10 11">
    <name type="scientific">Dryococelus australis</name>
    <dbReference type="NCBI Taxonomy" id="614101"/>
    <lineage>
        <taxon>Eukaryota</taxon>
        <taxon>Metazoa</taxon>
        <taxon>Ecdysozoa</taxon>
        <taxon>Arthropoda</taxon>
        <taxon>Hexapoda</taxon>
        <taxon>Insecta</taxon>
        <taxon>Pterygota</taxon>
        <taxon>Neoptera</taxon>
        <taxon>Polyneoptera</taxon>
        <taxon>Phasmatodea</taxon>
        <taxon>Verophasmatodea</taxon>
        <taxon>Anareolatae</taxon>
        <taxon>Phasmatidae</taxon>
        <taxon>Eurycanthinae</taxon>
        <taxon>Dryococelus</taxon>
    </lineage>
</organism>
<evidence type="ECO:0000313" key="11">
    <source>
        <dbReference type="Proteomes" id="UP001159363"/>
    </source>
</evidence>
<evidence type="ECO:0000313" key="10">
    <source>
        <dbReference type="EMBL" id="KAJ8872375.1"/>
    </source>
</evidence>
<evidence type="ECO:0000256" key="6">
    <source>
        <dbReference type="ARBA" id="ARBA00023242"/>
    </source>
</evidence>
<dbReference type="SMART" id="SM00355">
    <property type="entry name" value="ZnF_C2H2"/>
    <property type="match status" value="5"/>
</dbReference>
<dbReference type="PANTHER" id="PTHR24390">
    <property type="entry name" value="ZINC FINGER PROTEIN"/>
    <property type="match status" value="1"/>
</dbReference>
<keyword evidence="6" id="KW-0539">Nucleus</keyword>
<feature type="chain" id="PRO_5047009836" description="C2H2-type domain-containing protein" evidence="8">
    <location>
        <begin position="21"/>
        <end position="491"/>
    </location>
</feature>
<feature type="domain" description="C2H2-type" evidence="9">
    <location>
        <begin position="317"/>
        <end position="344"/>
    </location>
</feature>
<comment type="caution">
    <text evidence="10">The sequence shown here is derived from an EMBL/GenBank/DDBJ whole genome shotgun (WGS) entry which is preliminary data.</text>
</comment>
<proteinExistence type="predicted"/>
<gene>
    <name evidence="10" type="ORF">PR048_025979</name>
</gene>
<dbReference type="Pfam" id="PF00096">
    <property type="entry name" value="zf-C2H2"/>
    <property type="match status" value="2"/>
</dbReference>
<dbReference type="PANTHER" id="PTHR24390:SF226">
    <property type="entry name" value="GH10523P-RELATED"/>
    <property type="match status" value="1"/>
</dbReference>
<dbReference type="Gene3D" id="3.30.160.60">
    <property type="entry name" value="Classic Zinc Finger"/>
    <property type="match status" value="6"/>
</dbReference>
<name>A0ABQ9GK22_9NEOP</name>
<dbReference type="SUPFAM" id="SSF57667">
    <property type="entry name" value="beta-beta-alpha zinc fingers"/>
    <property type="match status" value="4"/>
</dbReference>